<sequence>TKPTTNVPSMSTDPLKKRIIGIPFGREYSSEFGNTFGGGAILKKRDGEIDGNKQKRGVNKVIGSNKPIWI</sequence>
<evidence type="ECO:0000313" key="2">
    <source>
        <dbReference type="Proteomes" id="UP000789860"/>
    </source>
</evidence>
<organism evidence="1 2">
    <name type="scientific">Scutellospora calospora</name>
    <dbReference type="NCBI Taxonomy" id="85575"/>
    <lineage>
        <taxon>Eukaryota</taxon>
        <taxon>Fungi</taxon>
        <taxon>Fungi incertae sedis</taxon>
        <taxon>Mucoromycota</taxon>
        <taxon>Glomeromycotina</taxon>
        <taxon>Glomeromycetes</taxon>
        <taxon>Diversisporales</taxon>
        <taxon>Gigasporaceae</taxon>
        <taxon>Scutellospora</taxon>
    </lineage>
</organism>
<keyword evidence="2" id="KW-1185">Reference proteome</keyword>
<protein>
    <submittedName>
        <fullName evidence="1">126_t:CDS:1</fullName>
    </submittedName>
</protein>
<comment type="caution">
    <text evidence="1">The sequence shown here is derived from an EMBL/GenBank/DDBJ whole genome shotgun (WGS) entry which is preliminary data.</text>
</comment>
<name>A0ACA9KQY3_9GLOM</name>
<accession>A0ACA9KQY3</accession>
<feature type="non-terminal residue" evidence="1">
    <location>
        <position position="1"/>
    </location>
</feature>
<reference evidence="1" key="1">
    <citation type="submission" date="2021-06" db="EMBL/GenBank/DDBJ databases">
        <authorList>
            <person name="Kallberg Y."/>
            <person name="Tangrot J."/>
            <person name="Rosling A."/>
        </authorList>
    </citation>
    <scope>NUCLEOTIDE SEQUENCE</scope>
    <source>
        <strain evidence="1">AU212A</strain>
    </source>
</reference>
<gene>
    <name evidence="1" type="ORF">SCALOS_LOCUS2576</name>
</gene>
<dbReference type="EMBL" id="CAJVPM010002338">
    <property type="protein sequence ID" value="CAG8484624.1"/>
    <property type="molecule type" value="Genomic_DNA"/>
</dbReference>
<proteinExistence type="predicted"/>
<dbReference type="Proteomes" id="UP000789860">
    <property type="component" value="Unassembled WGS sequence"/>
</dbReference>
<evidence type="ECO:0000313" key="1">
    <source>
        <dbReference type="EMBL" id="CAG8484624.1"/>
    </source>
</evidence>